<feature type="compositionally biased region" description="Basic and acidic residues" evidence="1">
    <location>
        <begin position="8"/>
        <end position="25"/>
    </location>
</feature>
<feature type="region of interest" description="Disordered" evidence="1">
    <location>
        <begin position="203"/>
        <end position="229"/>
    </location>
</feature>
<keyword evidence="3" id="KW-1185">Reference proteome</keyword>
<dbReference type="Proteomes" id="UP000516437">
    <property type="component" value="Chromosome 5"/>
</dbReference>
<keyword evidence="2" id="KW-0238">DNA-binding</keyword>
<dbReference type="PANTHER" id="PTHR35698:SF2">
    <property type="entry name" value="DNA-BINDING PROTEIN RHL1"/>
    <property type="match status" value="1"/>
</dbReference>
<proteinExistence type="predicted"/>
<dbReference type="GO" id="GO:0042023">
    <property type="term" value="P:DNA endoreduplication"/>
    <property type="evidence" value="ECO:0007669"/>
    <property type="project" value="InterPro"/>
</dbReference>
<organism evidence="2 3">
    <name type="scientific">Morella rubra</name>
    <name type="common">Chinese bayberry</name>
    <dbReference type="NCBI Taxonomy" id="262757"/>
    <lineage>
        <taxon>Eukaryota</taxon>
        <taxon>Viridiplantae</taxon>
        <taxon>Streptophyta</taxon>
        <taxon>Embryophyta</taxon>
        <taxon>Tracheophyta</taxon>
        <taxon>Spermatophyta</taxon>
        <taxon>Magnoliopsida</taxon>
        <taxon>eudicotyledons</taxon>
        <taxon>Gunneridae</taxon>
        <taxon>Pentapetalae</taxon>
        <taxon>rosids</taxon>
        <taxon>fabids</taxon>
        <taxon>Fagales</taxon>
        <taxon>Myricaceae</taxon>
        <taxon>Morella</taxon>
    </lineage>
</organism>
<comment type="caution">
    <text evidence="2">The sequence shown here is derived from an EMBL/GenBank/DDBJ whole genome shotgun (WGS) entry which is preliminary data.</text>
</comment>
<name>A0A6A1VK79_9ROSI</name>
<sequence length="334" mass="38290">MARGASSSKEEERETSREPNPELRERKRLKRLAFADSILSETPAKVDSPLSPSKAVIKHHGKDILKRSQRKNKFLFSFPGLLAPTSGGKIGELKDLGTKNPVLYLDFPQGRMKLFGTIVYPKNRYLTLQFSRGGKNVMCEDYFDNMVDCEVQFYSSVQRLLSRPTFNHLPRLVDCEDLNRDKDMILFNLYMVFDANRGPLSLPSANRDDAEHNRDNAEHNRDDAEHTRDPLLLPSGPITRLKAKHFKEALNGLIRERWDDTTKTEMGTNNNQGLVYVIGCTSGNLHLVLKYLHIGRLHKCLHLGRLHYLALRAFTCQLDQRRDISGEVRIFRSI</sequence>
<dbReference type="OrthoDB" id="568248at2759"/>
<protein>
    <submittedName>
        <fullName evidence="2">DNA-binding protein RHL1</fullName>
    </submittedName>
</protein>
<evidence type="ECO:0000256" key="1">
    <source>
        <dbReference type="SAM" id="MobiDB-lite"/>
    </source>
</evidence>
<accession>A0A6A1VK79</accession>
<reference evidence="2 3" key="1">
    <citation type="journal article" date="2019" name="Plant Biotechnol. J.">
        <title>The red bayberry genome and genetic basis of sex determination.</title>
        <authorList>
            <person name="Jia H.M."/>
            <person name="Jia H.J."/>
            <person name="Cai Q.L."/>
            <person name="Wang Y."/>
            <person name="Zhao H.B."/>
            <person name="Yang W.F."/>
            <person name="Wang G.Y."/>
            <person name="Li Y.H."/>
            <person name="Zhan D.L."/>
            <person name="Shen Y.T."/>
            <person name="Niu Q.F."/>
            <person name="Chang L."/>
            <person name="Qiu J."/>
            <person name="Zhao L."/>
            <person name="Xie H.B."/>
            <person name="Fu W.Y."/>
            <person name="Jin J."/>
            <person name="Li X.W."/>
            <person name="Jiao Y."/>
            <person name="Zhou C.C."/>
            <person name="Tu T."/>
            <person name="Chai C.Y."/>
            <person name="Gao J.L."/>
            <person name="Fan L.J."/>
            <person name="van de Weg E."/>
            <person name="Wang J.Y."/>
            <person name="Gao Z.S."/>
        </authorList>
    </citation>
    <scope>NUCLEOTIDE SEQUENCE [LARGE SCALE GENOMIC DNA]</scope>
    <source>
        <tissue evidence="2">Leaves</tissue>
    </source>
</reference>
<dbReference type="EMBL" id="RXIC02000023">
    <property type="protein sequence ID" value="KAB1213154.1"/>
    <property type="molecule type" value="Genomic_DNA"/>
</dbReference>
<feature type="compositionally biased region" description="Basic and acidic residues" evidence="1">
    <location>
        <begin position="206"/>
        <end position="229"/>
    </location>
</feature>
<evidence type="ECO:0000313" key="2">
    <source>
        <dbReference type="EMBL" id="KAB1213154.1"/>
    </source>
</evidence>
<evidence type="ECO:0000313" key="3">
    <source>
        <dbReference type="Proteomes" id="UP000516437"/>
    </source>
</evidence>
<dbReference type="InterPro" id="IPR038859">
    <property type="entry name" value="RHL1"/>
</dbReference>
<dbReference type="AlphaFoldDB" id="A0A6A1VK79"/>
<feature type="region of interest" description="Disordered" evidence="1">
    <location>
        <begin position="1"/>
        <end position="27"/>
    </location>
</feature>
<dbReference type="GO" id="GO:0003677">
    <property type="term" value="F:DNA binding"/>
    <property type="evidence" value="ECO:0007669"/>
    <property type="project" value="UniProtKB-KW"/>
</dbReference>
<gene>
    <name evidence="2" type="ORF">CJ030_MR5G021732</name>
</gene>
<dbReference type="PANTHER" id="PTHR35698">
    <property type="entry name" value="DNA-BINDING PROTEIN RHL1"/>
    <property type="match status" value="1"/>
</dbReference>